<protein>
    <submittedName>
        <fullName evidence="1">Uncharacterized protein</fullName>
    </submittedName>
</protein>
<evidence type="ECO:0000313" key="1">
    <source>
        <dbReference type="EMBL" id="KAG2096509.1"/>
    </source>
</evidence>
<name>A0A9P7EZC7_9AGAM</name>
<dbReference type="OrthoDB" id="2689033at2759"/>
<reference evidence="1" key="1">
    <citation type="journal article" date="2020" name="New Phytol.">
        <title>Comparative genomics reveals dynamic genome evolution in host specialist ectomycorrhizal fungi.</title>
        <authorList>
            <person name="Lofgren L.A."/>
            <person name="Nguyen N.H."/>
            <person name="Vilgalys R."/>
            <person name="Ruytinx J."/>
            <person name="Liao H.L."/>
            <person name="Branco S."/>
            <person name="Kuo A."/>
            <person name="LaButti K."/>
            <person name="Lipzen A."/>
            <person name="Andreopoulos W."/>
            <person name="Pangilinan J."/>
            <person name="Riley R."/>
            <person name="Hundley H."/>
            <person name="Na H."/>
            <person name="Barry K."/>
            <person name="Grigoriev I.V."/>
            <person name="Stajich J.E."/>
            <person name="Kennedy P.G."/>
        </authorList>
    </citation>
    <scope>NUCLEOTIDE SEQUENCE</scope>
    <source>
        <strain evidence="1">FC423</strain>
    </source>
</reference>
<dbReference type="AlphaFoldDB" id="A0A9P7EZC7"/>
<organism evidence="1 2">
    <name type="scientific">Suillus discolor</name>
    <dbReference type="NCBI Taxonomy" id="1912936"/>
    <lineage>
        <taxon>Eukaryota</taxon>
        <taxon>Fungi</taxon>
        <taxon>Dikarya</taxon>
        <taxon>Basidiomycota</taxon>
        <taxon>Agaricomycotina</taxon>
        <taxon>Agaricomycetes</taxon>
        <taxon>Agaricomycetidae</taxon>
        <taxon>Boletales</taxon>
        <taxon>Suillineae</taxon>
        <taxon>Suillaceae</taxon>
        <taxon>Suillus</taxon>
    </lineage>
</organism>
<evidence type="ECO:0000313" key="2">
    <source>
        <dbReference type="Proteomes" id="UP000823399"/>
    </source>
</evidence>
<keyword evidence="2" id="KW-1185">Reference proteome</keyword>
<comment type="caution">
    <text evidence="1">The sequence shown here is derived from an EMBL/GenBank/DDBJ whole genome shotgun (WGS) entry which is preliminary data.</text>
</comment>
<dbReference type="EMBL" id="JABBWM010000069">
    <property type="protein sequence ID" value="KAG2096509.1"/>
    <property type="molecule type" value="Genomic_DNA"/>
</dbReference>
<gene>
    <name evidence="1" type="ORF">F5147DRAFT_778302</name>
</gene>
<dbReference type="RefSeq" id="XP_041288232.1">
    <property type="nucleotide sequence ID" value="XM_041442111.1"/>
</dbReference>
<accession>A0A9P7EZC7</accession>
<dbReference type="GeneID" id="64704370"/>
<dbReference type="Proteomes" id="UP000823399">
    <property type="component" value="Unassembled WGS sequence"/>
</dbReference>
<proteinExistence type="predicted"/>
<sequence>MSFPHLPLSATTTFLRLCDNMFTSSAMDVDNTVYTQEPHPIRSDHEVVPVADLWNAISSSPFYQANETYNLEIYFVNELLQDASGDYFIPEHFFLVSYTSTGDNTDKQLYALGCTVQQTEDGFIVSDEQEIILTCNF</sequence>